<proteinExistence type="predicted"/>
<name>A0A3P6SG71_LITSI</name>
<dbReference type="EMBL" id="UYRX01000047">
    <property type="protein sequence ID" value="VDK71247.1"/>
    <property type="molecule type" value="Genomic_DNA"/>
</dbReference>
<gene>
    <name evidence="1" type="ORF">NLS_LOCUS1373</name>
</gene>
<keyword evidence="2" id="KW-1185">Reference proteome</keyword>
<protein>
    <submittedName>
        <fullName evidence="1">Uncharacterized protein</fullName>
    </submittedName>
</protein>
<dbReference type="AlphaFoldDB" id="A0A3P6SG71"/>
<dbReference type="Proteomes" id="UP000277928">
    <property type="component" value="Unassembled WGS sequence"/>
</dbReference>
<dbReference type="OMA" id="SDQHEVF"/>
<reference evidence="1 2" key="1">
    <citation type="submission" date="2018-08" db="EMBL/GenBank/DDBJ databases">
        <authorList>
            <person name="Laetsch R D."/>
            <person name="Stevens L."/>
            <person name="Kumar S."/>
            <person name="Blaxter L. M."/>
        </authorList>
    </citation>
    <scope>NUCLEOTIDE SEQUENCE [LARGE SCALE GENOMIC DNA]</scope>
</reference>
<organism evidence="1 2">
    <name type="scientific">Litomosoides sigmodontis</name>
    <name type="common">Filarial nematode worm</name>
    <dbReference type="NCBI Taxonomy" id="42156"/>
    <lineage>
        <taxon>Eukaryota</taxon>
        <taxon>Metazoa</taxon>
        <taxon>Ecdysozoa</taxon>
        <taxon>Nematoda</taxon>
        <taxon>Chromadorea</taxon>
        <taxon>Rhabditida</taxon>
        <taxon>Spirurina</taxon>
        <taxon>Spiruromorpha</taxon>
        <taxon>Filarioidea</taxon>
        <taxon>Onchocercidae</taxon>
        <taxon>Litomosoides</taxon>
    </lineage>
</organism>
<evidence type="ECO:0000313" key="1">
    <source>
        <dbReference type="EMBL" id="VDK71247.1"/>
    </source>
</evidence>
<dbReference type="OrthoDB" id="5815288at2759"/>
<evidence type="ECO:0000313" key="2">
    <source>
        <dbReference type="Proteomes" id="UP000277928"/>
    </source>
</evidence>
<sequence length="67" mass="7733">MCMQAKNEKIFLSASQFEHRGPLKIENEKVDLEQVYGDNDAHVSEKHFIFAEQHEVFDIGPEVEVIS</sequence>
<accession>A0A3P6SG71</accession>